<proteinExistence type="inferred from homology"/>
<dbReference type="SUPFAM" id="SSF48150">
    <property type="entry name" value="DNA-glycosylase"/>
    <property type="match status" value="1"/>
</dbReference>
<evidence type="ECO:0000256" key="1">
    <source>
        <dbReference type="ARBA" id="ARBA00010817"/>
    </source>
</evidence>
<evidence type="ECO:0000313" key="6">
    <source>
        <dbReference type="EMBL" id="KAF2155663.1"/>
    </source>
</evidence>
<evidence type="ECO:0000256" key="3">
    <source>
        <dbReference type="ARBA" id="ARBA00023204"/>
    </source>
</evidence>
<dbReference type="InterPro" id="IPR051912">
    <property type="entry name" value="Alkylbase_DNA_Glycosylase/TA"/>
</dbReference>
<keyword evidence="7" id="KW-1185">Reference proteome</keyword>
<sequence length="390" mass="42052">MSASVRRSARVQASTVTNTVSNTAKVTVPRKRSRATANTNGSKQTADSQDADGFKIPATPSPVKRRRPAADTAPPPVTPTPSAIGVMFTPGPRVSYSVGDIDDPTPPVPLDRPAAPELSNAPLHTTNGETHVLSANRARGILPNPTLSTATLLEDAKAHLIAVDPSLKPLIDAHHCRVFDPSGLAEEIDPFRSLASGIMAQQVSGAAASSIKQKFISLFPANATHPGPPTFPSPELVAGTELSRLREAGLSQRKAEYIKGLAEKFRDGELSAELLAEASDEEVMEKLIAVRGLGQWSVEMFMIFALHSQDILSTLDLGVQRGMAIYKGKNVDKLKNKGGKWKYMSEQEMIDTAEKFRPYRSLFMWYMWRIETAPGKGSTNVEALQDGTAS</sequence>
<evidence type="ECO:0000259" key="5">
    <source>
        <dbReference type="SMART" id="SM00478"/>
    </source>
</evidence>
<dbReference type="Pfam" id="PF00730">
    <property type="entry name" value="HhH-GPD"/>
    <property type="match status" value="1"/>
</dbReference>
<dbReference type="Proteomes" id="UP000799439">
    <property type="component" value="Unassembled WGS sequence"/>
</dbReference>
<dbReference type="InterPro" id="IPR011257">
    <property type="entry name" value="DNA_glycosylase"/>
</dbReference>
<dbReference type="Gene3D" id="1.10.1670.40">
    <property type="match status" value="1"/>
</dbReference>
<dbReference type="PANTHER" id="PTHR43003:SF5">
    <property type="entry name" value="DNA-3-METHYLADENINE GLYCOSYLASE"/>
    <property type="match status" value="1"/>
</dbReference>
<evidence type="ECO:0000313" key="7">
    <source>
        <dbReference type="Proteomes" id="UP000799439"/>
    </source>
</evidence>
<evidence type="ECO:0000256" key="2">
    <source>
        <dbReference type="ARBA" id="ARBA00022763"/>
    </source>
</evidence>
<dbReference type="SMART" id="SM00478">
    <property type="entry name" value="ENDO3c"/>
    <property type="match status" value="1"/>
</dbReference>
<dbReference type="CDD" id="cd00056">
    <property type="entry name" value="ENDO3c"/>
    <property type="match status" value="1"/>
</dbReference>
<evidence type="ECO:0000256" key="4">
    <source>
        <dbReference type="SAM" id="MobiDB-lite"/>
    </source>
</evidence>
<dbReference type="PANTHER" id="PTHR43003">
    <property type="entry name" value="DNA-3-METHYLADENINE GLYCOSYLASE"/>
    <property type="match status" value="1"/>
</dbReference>
<comment type="caution">
    <text evidence="6">The sequence shown here is derived from an EMBL/GenBank/DDBJ whole genome shotgun (WGS) entry which is preliminary data.</text>
</comment>
<organism evidence="6 7">
    <name type="scientific">Myriangium duriaei CBS 260.36</name>
    <dbReference type="NCBI Taxonomy" id="1168546"/>
    <lineage>
        <taxon>Eukaryota</taxon>
        <taxon>Fungi</taxon>
        <taxon>Dikarya</taxon>
        <taxon>Ascomycota</taxon>
        <taxon>Pezizomycotina</taxon>
        <taxon>Dothideomycetes</taxon>
        <taxon>Dothideomycetidae</taxon>
        <taxon>Myriangiales</taxon>
        <taxon>Myriangiaceae</taxon>
        <taxon>Myriangium</taxon>
    </lineage>
</organism>
<keyword evidence="2" id="KW-0227">DNA damage</keyword>
<dbReference type="OrthoDB" id="415889at2759"/>
<feature type="compositionally biased region" description="Polar residues" evidence="4">
    <location>
        <begin position="1"/>
        <end position="25"/>
    </location>
</feature>
<dbReference type="FunFam" id="1.10.340.30:FF:000004">
    <property type="entry name" value="DNA-3-methyladenine glycosylase II"/>
    <property type="match status" value="1"/>
</dbReference>
<keyword evidence="3" id="KW-0234">DNA repair</keyword>
<dbReference type="EMBL" id="ML996082">
    <property type="protein sequence ID" value="KAF2155663.1"/>
    <property type="molecule type" value="Genomic_DNA"/>
</dbReference>
<protein>
    <submittedName>
        <fullName evidence="6">DNA glycosylase</fullName>
    </submittedName>
</protein>
<dbReference type="Gene3D" id="1.10.340.30">
    <property type="entry name" value="Hypothetical protein, domain 2"/>
    <property type="match status" value="1"/>
</dbReference>
<dbReference type="InterPro" id="IPR003265">
    <property type="entry name" value="HhH-GPD_domain"/>
</dbReference>
<feature type="domain" description="HhH-GPD" evidence="5">
    <location>
        <begin position="199"/>
        <end position="372"/>
    </location>
</feature>
<dbReference type="GO" id="GO:0006307">
    <property type="term" value="P:DNA alkylation repair"/>
    <property type="evidence" value="ECO:0007669"/>
    <property type="project" value="TreeGrafter"/>
</dbReference>
<name>A0A9P4J589_9PEZI</name>
<dbReference type="GO" id="GO:0032131">
    <property type="term" value="F:alkylated DNA binding"/>
    <property type="evidence" value="ECO:0007669"/>
    <property type="project" value="TreeGrafter"/>
</dbReference>
<dbReference type="GO" id="GO:0005634">
    <property type="term" value="C:nucleus"/>
    <property type="evidence" value="ECO:0007669"/>
    <property type="project" value="TreeGrafter"/>
</dbReference>
<dbReference type="GO" id="GO:0006285">
    <property type="term" value="P:base-excision repair, AP site formation"/>
    <property type="evidence" value="ECO:0007669"/>
    <property type="project" value="TreeGrafter"/>
</dbReference>
<dbReference type="AlphaFoldDB" id="A0A9P4J589"/>
<feature type="region of interest" description="Disordered" evidence="4">
    <location>
        <begin position="1"/>
        <end position="88"/>
    </location>
</feature>
<feature type="compositionally biased region" description="Polar residues" evidence="4">
    <location>
        <begin position="35"/>
        <end position="48"/>
    </location>
</feature>
<accession>A0A9P4J589</accession>
<dbReference type="GO" id="GO:0043916">
    <property type="term" value="F:DNA-7-methylguanine glycosylase activity"/>
    <property type="evidence" value="ECO:0007669"/>
    <property type="project" value="TreeGrafter"/>
</dbReference>
<dbReference type="GO" id="GO:0032993">
    <property type="term" value="C:protein-DNA complex"/>
    <property type="evidence" value="ECO:0007669"/>
    <property type="project" value="TreeGrafter"/>
</dbReference>
<gene>
    <name evidence="6" type="ORF">K461DRAFT_274678</name>
</gene>
<dbReference type="GO" id="GO:0008725">
    <property type="term" value="F:DNA-3-methyladenine glycosylase activity"/>
    <property type="evidence" value="ECO:0007669"/>
    <property type="project" value="TreeGrafter"/>
</dbReference>
<comment type="similarity">
    <text evidence="1">Belongs to the alkylbase DNA glycosidase AlkA family.</text>
</comment>
<reference evidence="6" key="1">
    <citation type="journal article" date="2020" name="Stud. Mycol.">
        <title>101 Dothideomycetes genomes: a test case for predicting lifestyles and emergence of pathogens.</title>
        <authorList>
            <person name="Haridas S."/>
            <person name="Albert R."/>
            <person name="Binder M."/>
            <person name="Bloem J."/>
            <person name="Labutti K."/>
            <person name="Salamov A."/>
            <person name="Andreopoulos B."/>
            <person name="Baker S."/>
            <person name="Barry K."/>
            <person name="Bills G."/>
            <person name="Bluhm B."/>
            <person name="Cannon C."/>
            <person name="Castanera R."/>
            <person name="Culley D."/>
            <person name="Daum C."/>
            <person name="Ezra D."/>
            <person name="Gonzalez J."/>
            <person name="Henrissat B."/>
            <person name="Kuo A."/>
            <person name="Liang C."/>
            <person name="Lipzen A."/>
            <person name="Lutzoni F."/>
            <person name="Magnuson J."/>
            <person name="Mondo S."/>
            <person name="Nolan M."/>
            <person name="Ohm R."/>
            <person name="Pangilinan J."/>
            <person name="Park H.-J."/>
            <person name="Ramirez L."/>
            <person name="Alfaro M."/>
            <person name="Sun H."/>
            <person name="Tritt A."/>
            <person name="Yoshinaga Y."/>
            <person name="Zwiers L.-H."/>
            <person name="Turgeon B."/>
            <person name="Goodwin S."/>
            <person name="Spatafora J."/>
            <person name="Crous P."/>
            <person name="Grigoriev I."/>
        </authorList>
    </citation>
    <scope>NUCLEOTIDE SEQUENCE</scope>
    <source>
        <strain evidence="6">CBS 260.36</strain>
    </source>
</reference>